<keyword evidence="10" id="KW-1185">Reference proteome</keyword>
<dbReference type="PANTHER" id="PTHR11061">
    <property type="entry name" value="RNA M5U METHYLTRANSFERASE"/>
    <property type="match status" value="1"/>
</dbReference>
<dbReference type="InterPro" id="IPR029063">
    <property type="entry name" value="SAM-dependent_MTases_sf"/>
</dbReference>
<protein>
    <recommendedName>
        <fullName evidence="8">TRAM domain-containing protein</fullName>
    </recommendedName>
</protein>
<dbReference type="EMBL" id="MDTQ01000001">
    <property type="protein sequence ID" value="ODC05274.1"/>
    <property type="molecule type" value="Genomic_DNA"/>
</dbReference>
<accession>A0A1E2VE88</accession>
<dbReference type="NCBIfam" id="TIGR00479">
    <property type="entry name" value="rumA"/>
    <property type="match status" value="1"/>
</dbReference>
<evidence type="ECO:0000256" key="6">
    <source>
        <dbReference type="PROSITE-ProRule" id="PRU01024"/>
    </source>
</evidence>
<dbReference type="Gene3D" id="3.40.50.150">
    <property type="entry name" value="Vaccinia Virus protein VP39"/>
    <property type="match status" value="1"/>
</dbReference>
<proteinExistence type="inferred from homology"/>
<dbReference type="PANTHER" id="PTHR11061:SF49">
    <property type="entry name" value="23S RRNA (URACIL(1939)-C(5))-METHYLTRANSFERASE RLMD"/>
    <property type="match status" value="1"/>
</dbReference>
<dbReference type="STRING" id="197479.BFW38_07640"/>
<dbReference type="GO" id="GO:0051539">
    <property type="term" value="F:4 iron, 4 sulfur cluster binding"/>
    <property type="evidence" value="ECO:0007669"/>
    <property type="project" value="UniProtKB-KW"/>
</dbReference>
<dbReference type="NCBIfam" id="NF009639">
    <property type="entry name" value="PRK13168.1"/>
    <property type="match status" value="1"/>
</dbReference>
<dbReference type="AlphaFoldDB" id="A0A1E2VE88"/>
<dbReference type="Proteomes" id="UP000094291">
    <property type="component" value="Unassembled WGS sequence"/>
</dbReference>
<dbReference type="Gene3D" id="2.40.50.140">
    <property type="entry name" value="Nucleic acid-binding proteins"/>
    <property type="match status" value="1"/>
</dbReference>
<dbReference type="GO" id="GO:0070475">
    <property type="term" value="P:rRNA base methylation"/>
    <property type="evidence" value="ECO:0007669"/>
    <property type="project" value="TreeGrafter"/>
</dbReference>
<evidence type="ECO:0000313" key="9">
    <source>
        <dbReference type="EMBL" id="ODC05274.1"/>
    </source>
</evidence>
<dbReference type="PROSITE" id="PS50926">
    <property type="entry name" value="TRAM"/>
    <property type="match status" value="1"/>
</dbReference>
<evidence type="ECO:0000256" key="3">
    <source>
        <dbReference type="ARBA" id="ARBA00022679"/>
    </source>
</evidence>
<feature type="domain" description="TRAM" evidence="8">
    <location>
        <begin position="1"/>
        <end position="49"/>
    </location>
</feature>
<dbReference type="InterPro" id="IPR010280">
    <property type="entry name" value="U5_MeTrfase_fam"/>
</dbReference>
<keyword evidence="5" id="KW-0411">Iron-sulfur</keyword>
<sequence>MERLSHEGRGVARDEQGKTCFIEGALSGEWVIATTQKTRKRYNEASVTEVVSASQDRVAPVCEHFGRCGGCRLQHLDHHAEVLFKQSRVQEQLHHIGHLSHLPEPDAALCEAPEGYRRKVRLGVKWRRDGRLILGFRAAQSAQLVDIEQCPIMESRLNVLLPSLRRLLETLESRHIGHLELIAGDHSVALSMRWLRDRKRLPARDQQRWIAWGEDHNVAVWLQDDQGFIPLSSSEDQSLQYDVTISSHTVDAAHQDESQVVSLSFGPEDFLQVNAGINQRMIRQALDWLSLSADDTVLDLFCGFGNFTLPLAHVAGRVIGVEGIVVQVERARANAANLTTLKGEVTFMAADLNQPVNWGKLGLEDGVDCVLLDPPRAGAEVQVQQVTQLNPRQILYISCDAATLARDAGLLAAQGYSLVRWGIMDMFPRTAHVETMALFQR</sequence>
<evidence type="ECO:0000259" key="8">
    <source>
        <dbReference type="PROSITE" id="PS50926"/>
    </source>
</evidence>
<dbReference type="InterPro" id="IPR030390">
    <property type="entry name" value="MeTrfase_TrmA_AS"/>
</dbReference>
<keyword evidence="2 6" id="KW-0489">Methyltransferase</keyword>
<evidence type="ECO:0000256" key="4">
    <source>
        <dbReference type="ARBA" id="ARBA00022691"/>
    </source>
</evidence>
<comment type="similarity">
    <text evidence="6">Belongs to the class I-like SAM-binding methyltransferase superfamily. RNA M5U methyltransferase family.</text>
</comment>
<comment type="caution">
    <text evidence="9">The sequence shown here is derived from an EMBL/GenBank/DDBJ whole genome shotgun (WGS) entry which is preliminary data.</text>
</comment>
<dbReference type="CDD" id="cd02440">
    <property type="entry name" value="AdoMet_MTases"/>
    <property type="match status" value="1"/>
</dbReference>
<evidence type="ECO:0000313" key="10">
    <source>
        <dbReference type="Proteomes" id="UP000094291"/>
    </source>
</evidence>
<feature type="binding site" evidence="6">
    <location>
        <position position="373"/>
    </location>
    <ligand>
        <name>S-adenosyl-L-methionine</name>
        <dbReference type="ChEBI" id="CHEBI:59789"/>
    </ligand>
</feature>
<organism evidence="9 10">
    <name type="scientific">Terasakiispira papahanaumokuakeensis</name>
    <dbReference type="NCBI Taxonomy" id="197479"/>
    <lineage>
        <taxon>Bacteria</taxon>
        <taxon>Pseudomonadati</taxon>
        <taxon>Pseudomonadota</taxon>
        <taxon>Gammaproteobacteria</taxon>
        <taxon>Oceanospirillales</taxon>
        <taxon>Terasakiispira</taxon>
    </lineage>
</organism>
<evidence type="ECO:0000256" key="2">
    <source>
        <dbReference type="ARBA" id="ARBA00022603"/>
    </source>
</evidence>
<feature type="binding site" evidence="6">
    <location>
        <position position="272"/>
    </location>
    <ligand>
        <name>S-adenosyl-L-methionine</name>
        <dbReference type="ChEBI" id="CHEBI:59789"/>
    </ligand>
</feature>
<dbReference type="Pfam" id="PF05958">
    <property type="entry name" value="tRNA_U5-meth_tr"/>
    <property type="match status" value="1"/>
</dbReference>
<evidence type="ECO:0000256" key="7">
    <source>
        <dbReference type="PROSITE-ProRule" id="PRU10015"/>
    </source>
</evidence>
<gene>
    <name evidence="9" type="ORF">BFW38_07640</name>
</gene>
<keyword evidence="4 6" id="KW-0949">S-adenosyl-L-methionine</keyword>
<feature type="active site" evidence="7">
    <location>
        <position position="399"/>
    </location>
</feature>
<feature type="binding site" evidence="6">
    <location>
        <position position="322"/>
    </location>
    <ligand>
        <name>S-adenosyl-L-methionine</name>
        <dbReference type="ChEBI" id="CHEBI:59789"/>
    </ligand>
</feature>
<evidence type="ECO:0000256" key="1">
    <source>
        <dbReference type="ARBA" id="ARBA00022485"/>
    </source>
</evidence>
<feature type="active site" description="Nucleophile" evidence="6">
    <location>
        <position position="399"/>
    </location>
</feature>
<dbReference type="Pfam" id="PF01938">
    <property type="entry name" value="TRAM"/>
    <property type="match status" value="1"/>
</dbReference>
<evidence type="ECO:0000256" key="5">
    <source>
        <dbReference type="ARBA" id="ARBA00023014"/>
    </source>
</evidence>
<dbReference type="InterPro" id="IPR002792">
    <property type="entry name" value="TRAM_dom"/>
</dbReference>
<dbReference type="PROSITE" id="PS51687">
    <property type="entry name" value="SAM_MT_RNA_M5U"/>
    <property type="match status" value="1"/>
</dbReference>
<dbReference type="SUPFAM" id="SSF50249">
    <property type="entry name" value="Nucleic acid-binding proteins"/>
    <property type="match status" value="1"/>
</dbReference>
<dbReference type="GO" id="GO:0070041">
    <property type="term" value="F:rRNA (uridine-C5-)-methyltransferase activity"/>
    <property type="evidence" value="ECO:0007669"/>
    <property type="project" value="TreeGrafter"/>
</dbReference>
<dbReference type="Gene3D" id="2.40.50.1070">
    <property type="match status" value="1"/>
</dbReference>
<keyword evidence="1" id="KW-0004">4Fe-4S</keyword>
<keyword evidence="1" id="KW-0479">Metal-binding</keyword>
<name>A0A1E2VE88_9GAMM</name>
<dbReference type="SUPFAM" id="SSF53335">
    <property type="entry name" value="S-adenosyl-L-methionine-dependent methyltransferases"/>
    <property type="match status" value="1"/>
</dbReference>
<feature type="binding site" evidence="6">
    <location>
        <position position="301"/>
    </location>
    <ligand>
        <name>S-adenosyl-L-methionine</name>
        <dbReference type="ChEBI" id="CHEBI:59789"/>
    </ligand>
</feature>
<keyword evidence="3 6" id="KW-0808">Transferase</keyword>
<dbReference type="InterPro" id="IPR012340">
    <property type="entry name" value="NA-bd_OB-fold"/>
</dbReference>
<dbReference type="PROSITE" id="PS01230">
    <property type="entry name" value="TRMA_1"/>
    <property type="match status" value="1"/>
</dbReference>
<reference evidence="9 10" key="1">
    <citation type="submission" date="2016-08" db="EMBL/GenBank/DDBJ databases">
        <authorList>
            <person name="Seilhamer J.J."/>
        </authorList>
    </citation>
    <scope>NUCLEOTIDE SEQUENCE [LARGE SCALE GENOMIC DNA]</scope>
    <source>
        <strain evidence="9 10">PH27A</strain>
    </source>
</reference>
<keyword evidence="1" id="KW-0408">Iron</keyword>